<comment type="subcellular location">
    <subcellularLocation>
        <location evidence="1">Membrane</location>
        <topology evidence="1">Multi-pass membrane protein</topology>
    </subcellularLocation>
</comment>
<evidence type="ECO:0000259" key="8">
    <source>
        <dbReference type="PROSITE" id="PS51846"/>
    </source>
</evidence>
<dbReference type="Gene3D" id="3.10.580.10">
    <property type="entry name" value="CBS-domain"/>
    <property type="match status" value="1"/>
</dbReference>
<dbReference type="InterPro" id="IPR016169">
    <property type="entry name" value="FAD-bd_PCMH_sub2"/>
</dbReference>
<dbReference type="PROSITE" id="PS51846">
    <property type="entry name" value="CNNM"/>
    <property type="match status" value="1"/>
</dbReference>
<evidence type="ECO:0000313" key="10">
    <source>
        <dbReference type="Proteomes" id="UP000462362"/>
    </source>
</evidence>
<proteinExistence type="predicted"/>
<dbReference type="PANTHER" id="PTHR22777">
    <property type="entry name" value="HEMOLYSIN-RELATED"/>
    <property type="match status" value="1"/>
</dbReference>
<evidence type="ECO:0000313" key="9">
    <source>
        <dbReference type="EMBL" id="MTU44183.1"/>
    </source>
</evidence>
<evidence type="ECO:0000256" key="2">
    <source>
        <dbReference type="ARBA" id="ARBA00022692"/>
    </source>
</evidence>
<reference evidence="9 10" key="1">
    <citation type="journal article" date="2019" name="Nat. Med.">
        <title>A library of human gut bacterial isolates paired with longitudinal multiomics data enables mechanistic microbiome research.</title>
        <authorList>
            <person name="Poyet M."/>
            <person name="Groussin M."/>
            <person name="Gibbons S.M."/>
            <person name="Avila-Pacheco J."/>
            <person name="Jiang X."/>
            <person name="Kearney S.M."/>
            <person name="Perrotta A.R."/>
            <person name="Berdy B."/>
            <person name="Zhao S."/>
            <person name="Lieberman T.D."/>
            <person name="Swanson P.K."/>
            <person name="Smith M."/>
            <person name="Roesemann S."/>
            <person name="Alexander J.E."/>
            <person name="Rich S.A."/>
            <person name="Livny J."/>
            <person name="Vlamakis H."/>
            <person name="Clish C."/>
            <person name="Bullock K."/>
            <person name="Deik A."/>
            <person name="Scott J."/>
            <person name="Pierce K.A."/>
            <person name="Xavier R.J."/>
            <person name="Alm E.J."/>
        </authorList>
    </citation>
    <scope>NUCLEOTIDE SEQUENCE [LARGE SCALE GENOMIC DNA]</scope>
    <source>
        <strain evidence="9 10">BIOML-A2</strain>
    </source>
</reference>
<evidence type="ECO:0000256" key="4">
    <source>
        <dbReference type="ARBA" id="ARBA00022989"/>
    </source>
</evidence>
<dbReference type="PROSITE" id="PS51371">
    <property type="entry name" value="CBS"/>
    <property type="match status" value="1"/>
</dbReference>
<dbReference type="Pfam" id="PF03471">
    <property type="entry name" value="CorC_HlyC"/>
    <property type="match status" value="1"/>
</dbReference>
<comment type="caution">
    <text evidence="9">The sequence shown here is derived from an EMBL/GenBank/DDBJ whole genome shotgun (WGS) entry which is preliminary data.</text>
</comment>
<dbReference type="RefSeq" id="WP_149879754.1">
    <property type="nucleotide sequence ID" value="NZ_DBGEHT010000071.1"/>
</dbReference>
<keyword evidence="2" id="KW-0812">Transmembrane</keyword>
<dbReference type="GO" id="GO:0050660">
    <property type="term" value="F:flavin adenine dinucleotide binding"/>
    <property type="evidence" value="ECO:0007669"/>
    <property type="project" value="InterPro"/>
</dbReference>
<dbReference type="Proteomes" id="UP000462362">
    <property type="component" value="Unassembled WGS sequence"/>
</dbReference>
<keyword evidence="5" id="KW-0129">CBS domain</keyword>
<evidence type="ECO:0000256" key="5">
    <source>
        <dbReference type="ARBA" id="ARBA00023122"/>
    </source>
</evidence>
<dbReference type="Pfam" id="PF00571">
    <property type="entry name" value="CBS"/>
    <property type="match status" value="1"/>
</dbReference>
<dbReference type="InterPro" id="IPR044751">
    <property type="entry name" value="Ion_transp-like_CBS"/>
</dbReference>
<organism evidence="9 10">
    <name type="scientific">Parasutterella excrementihominis</name>
    <dbReference type="NCBI Taxonomy" id="487175"/>
    <lineage>
        <taxon>Bacteria</taxon>
        <taxon>Pseudomonadati</taxon>
        <taxon>Pseudomonadota</taxon>
        <taxon>Betaproteobacteria</taxon>
        <taxon>Burkholderiales</taxon>
        <taxon>Sutterellaceae</taxon>
        <taxon>Parasutterella</taxon>
    </lineage>
</organism>
<sequence length="440" mass="48597">MSIWLDILCLILLILLNGFFAMSEISIVTARRSKLQMLADQGASGAELALSLSENPTRALSTIQVGITSIGILSGIVGESALVDPLSNFLVDTIHIPAATARGASMAVVVILITYFSIVIGELVPKRIGQMGADAISRLVAKPIHWLAILAMPFVKLLSFSTEMLLKILGIKQDDQKITEEEIHSMIDEGGEAGVIDAQEHTMVKNVFRLDDRAVASLMVPRSEVQYLDLEDTREVNMEKVLNSQHSRLPVCYGGLDDIRGVVTTRLLLKQMVNDGKPNFKVNYEPVLYVPESISGMELLDTFRKSDAALAMVVDEYGAILGLVTPHDVLEAIAGEFKPDAPEDAQIIQKGENCYEVDGLLPIPELKDLLDIDEVPDEDKDRYTTVAGMVIFLLERLPRTGDRVKWDGWEFRVMVMDGRRLDRILITKLPSADDPKKKES</sequence>
<dbReference type="CDD" id="cd04590">
    <property type="entry name" value="CBS_pair_CorC_HlyC_assoc"/>
    <property type="match status" value="1"/>
</dbReference>
<evidence type="ECO:0000256" key="3">
    <source>
        <dbReference type="ARBA" id="ARBA00022737"/>
    </source>
</evidence>
<dbReference type="InterPro" id="IPR000644">
    <property type="entry name" value="CBS_dom"/>
</dbReference>
<dbReference type="SUPFAM" id="SSF56176">
    <property type="entry name" value="FAD-binding/transporter-associated domain-like"/>
    <property type="match status" value="1"/>
</dbReference>
<dbReference type="GO" id="GO:0005886">
    <property type="term" value="C:plasma membrane"/>
    <property type="evidence" value="ECO:0007669"/>
    <property type="project" value="TreeGrafter"/>
</dbReference>
<feature type="domain" description="CNNM transmembrane" evidence="8">
    <location>
        <begin position="1"/>
        <end position="200"/>
    </location>
</feature>
<dbReference type="EMBL" id="WNCL01000052">
    <property type="protein sequence ID" value="MTU44183.1"/>
    <property type="molecule type" value="Genomic_DNA"/>
</dbReference>
<dbReference type="PANTHER" id="PTHR22777:SF17">
    <property type="entry name" value="UPF0053 PROTEIN SLL0260"/>
    <property type="match status" value="1"/>
</dbReference>
<keyword evidence="4" id="KW-1133">Transmembrane helix</keyword>
<feature type="domain" description="CBS" evidence="7">
    <location>
        <begin position="282"/>
        <end position="343"/>
    </location>
</feature>
<dbReference type="Pfam" id="PF01595">
    <property type="entry name" value="CNNM"/>
    <property type="match status" value="1"/>
</dbReference>
<gene>
    <name evidence="9" type="ORF">GMD42_11355</name>
</gene>
<keyword evidence="6" id="KW-0472">Membrane</keyword>
<name>A0A6I3S1D7_9BURK</name>
<dbReference type="AlphaFoldDB" id="A0A6I3S1D7"/>
<dbReference type="InterPro" id="IPR046342">
    <property type="entry name" value="CBS_dom_sf"/>
</dbReference>
<dbReference type="Gene3D" id="3.30.465.10">
    <property type="match status" value="1"/>
</dbReference>
<dbReference type="SMART" id="SM01091">
    <property type="entry name" value="CorC_HlyC"/>
    <property type="match status" value="1"/>
</dbReference>
<dbReference type="InterPro" id="IPR036318">
    <property type="entry name" value="FAD-bd_PCMH-like_sf"/>
</dbReference>
<dbReference type="SUPFAM" id="SSF54631">
    <property type="entry name" value="CBS-domain pair"/>
    <property type="match status" value="1"/>
</dbReference>
<dbReference type="InterPro" id="IPR005170">
    <property type="entry name" value="Transptr-assoc_dom"/>
</dbReference>
<accession>A0A6I3S1D7</accession>
<keyword evidence="3" id="KW-0677">Repeat</keyword>
<dbReference type="InterPro" id="IPR002550">
    <property type="entry name" value="CNNM"/>
</dbReference>
<protein>
    <submittedName>
        <fullName evidence="9">DUF21 domain-containing protein</fullName>
    </submittedName>
</protein>
<evidence type="ECO:0000259" key="7">
    <source>
        <dbReference type="PROSITE" id="PS51371"/>
    </source>
</evidence>
<evidence type="ECO:0000256" key="1">
    <source>
        <dbReference type="ARBA" id="ARBA00004141"/>
    </source>
</evidence>
<evidence type="ECO:0000256" key="6">
    <source>
        <dbReference type="ARBA" id="ARBA00023136"/>
    </source>
</evidence>